<dbReference type="AlphaFoldDB" id="A0A8S1DPF5"/>
<comment type="caution">
    <text evidence="1">The sequence shown here is derived from an EMBL/GenBank/DDBJ whole genome shotgun (WGS) entry which is preliminary data.</text>
</comment>
<proteinExistence type="predicted"/>
<name>A0A8S1DPF5_9INSE</name>
<organism evidence="1 2">
    <name type="scientific">Cloeon dipterum</name>
    <dbReference type="NCBI Taxonomy" id="197152"/>
    <lineage>
        <taxon>Eukaryota</taxon>
        <taxon>Metazoa</taxon>
        <taxon>Ecdysozoa</taxon>
        <taxon>Arthropoda</taxon>
        <taxon>Hexapoda</taxon>
        <taxon>Insecta</taxon>
        <taxon>Pterygota</taxon>
        <taxon>Palaeoptera</taxon>
        <taxon>Ephemeroptera</taxon>
        <taxon>Pisciforma</taxon>
        <taxon>Baetidae</taxon>
        <taxon>Cloeon</taxon>
    </lineage>
</organism>
<accession>A0A8S1DPF5</accession>
<reference evidence="1 2" key="1">
    <citation type="submission" date="2020-04" db="EMBL/GenBank/DDBJ databases">
        <authorList>
            <person name="Alioto T."/>
            <person name="Alioto T."/>
            <person name="Gomez Garrido J."/>
        </authorList>
    </citation>
    <scope>NUCLEOTIDE SEQUENCE [LARGE SCALE GENOMIC DNA]</scope>
</reference>
<dbReference type="Proteomes" id="UP000494165">
    <property type="component" value="Unassembled WGS sequence"/>
</dbReference>
<evidence type="ECO:0000313" key="2">
    <source>
        <dbReference type="Proteomes" id="UP000494165"/>
    </source>
</evidence>
<evidence type="ECO:0000313" key="1">
    <source>
        <dbReference type="EMBL" id="CAB3382193.1"/>
    </source>
</evidence>
<protein>
    <submittedName>
        <fullName evidence="1">Uncharacterized protein</fullName>
    </submittedName>
</protein>
<dbReference type="EMBL" id="CADEPI010000259">
    <property type="protein sequence ID" value="CAB3382193.1"/>
    <property type="molecule type" value="Genomic_DNA"/>
</dbReference>
<keyword evidence="2" id="KW-1185">Reference proteome</keyword>
<sequence length="84" mass="10118">MFPGPSQFYYRHINKYENTRSIVIKNMKPTLVFYEDDKEIGREKIWWRNQVEEILELLKQYEIKLKEVKPAPSAAETQSPKEDL</sequence>
<gene>
    <name evidence="1" type="ORF">CLODIP_2_CD12735</name>
</gene>